<reference evidence="2" key="1">
    <citation type="submission" date="2022-11" db="EMBL/GenBank/DDBJ databases">
        <authorList>
            <person name="Petersen C."/>
        </authorList>
    </citation>
    <scope>NUCLEOTIDE SEQUENCE</scope>
    <source>
        <strain evidence="2">IBT 23319</strain>
    </source>
</reference>
<sequence>MSFGPDTQFGGRPGRTTEQALLVLSNSIDQAWYKHRVVTLFSFDLKGAFNRVNKTSLDACLRTRRIPSVARKWIASFMTDRHANIGFDDFRTETAPLANAGLAQGSPLSPILSSFFNADLVDQPVTVHGGASAFIDDYFRWRVGSSTEENIAKIQSEDIPRIEKWKEGNGLQGQIVVKGTVVQPSPTAKPLGVVFDRELRWKEHVQQVIKRATKTTIALCGLRYLRPEQMRQLYQACVTPVVDYASTTWHDPLRDKTHLRHLNTLQRSSLIRILSAFRTVATSTLEVEAHVLPTHLRLRLRAQRTVAQLHNCTPYPGNIPSGAYCHGPGDAETT</sequence>
<evidence type="ECO:0000313" key="3">
    <source>
        <dbReference type="Proteomes" id="UP001147733"/>
    </source>
</evidence>
<dbReference type="PROSITE" id="PS50878">
    <property type="entry name" value="RT_POL"/>
    <property type="match status" value="1"/>
</dbReference>
<feature type="domain" description="Reverse transcriptase" evidence="1">
    <location>
        <begin position="1"/>
        <end position="195"/>
    </location>
</feature>
<gene>
    <name evidence="2" type="ORF">N7469_002113</name>
</gene>
<dbReference type="PANTHER" id="PTHR33481:SF1">
    <property type="entry name" value="ENDONUCLEASE_EXONUCLEASE_PHOSPHATASE DOMAIN-CONTAINING PROTEIN-RELATED"/>
    <property type="match status" value="1"/>
</dbReference>
<dbReference type="InterPro" id="IPR000477">
    <property type="entry name" value="RT_dom"/>
</dbReference>
<proteinExistence type="predicted"/>
<protein>
    <recommendedName>
        <fullName evidence="1">Reverse transcriptase domain-containing protein</fullName>
    </recommendedName>
</protein>
<accession>A0A9W9PCS2</accession>
<dbReference type="PANTHER" id="PTHR33481">
    <property type="entry name" value="REVERSE TRANSCRIPTASE"/>
    <property type="match status" value="1"/>
</dbReference>
<dbReference type="EMBL" id="JAPQKT010000002">
    <property type="protein sequence ID" value="KAJ5240522.1"/>
    <property type="molecule type" value="Genomic_DNA"/>
</dbReference>
<organism evidence="2 3">
    <name type="scientific">Penicillium citrinum</name>
    <dbReference type="NCBI Taxonomy" id="5077"/>
    <lineage>
        <taxon>Eukaryota</taxon>
        <taxon>Fungi</taxon>
        <taxon>Dikarya</taxon>
        <taxon>Ascomycota</taxon>
        <taxon>Pezizomycotina</taxon>
        <taxon>Eurotiomycetes</taxon>
        <taxon>Eurotiomycetidae</taxon>
        <taxon>Eurotiales</taxon>
        <taxon>Aspergillaceae</taxon>
        <taxon>Penicillium</taxon>
    </lineage>
</organism>
<evidence type="ECO:0000313" key="2">
    <source>
        <dbReference type="EMBL" id="KAJ5240522.1"/>
    </source>
</evidence>
<dbReference type="RefSeq" id="XP_056503527.1">
    <property type="nucleotide sequence ID" value="XM_056641033.1"/>
</dbReference>
<dbReference type="InterPro" id="IPR043502">
    <property type="entry name" value="DNA/RNA_pol_sf"/>
</dbReference>
<dbReference type="Proteomes" id="UP001147733">
    <property type="component" value="Unassembled WGS sequence"/>
</dbReference>
<evidence type="ECO:0000259" key="1">
    <source>
        <dbReference type="PROSITE" id="PS50878"/>
    </source>
</evidence>
<name>A0A9W9PCS2_PENCI</name>
<reference evidence="2" key="2">
    <citation type="journal article" date="2023" name="IMA Fungus">
        <title>Comparative genomic study of the Penicillium genus elucidates a diverse pangenome and 15 lateral gene transfer events.</title>
        <authorList>
            <person name="Petersen C."/>
            <person name="Sorensen T."/>
            <person name="Nielsen M.R."/>
            <person name="Sondergaard T.E."/>
            <person name="Sorensen J.L."/>
            <person name="Fitzpatrick D.A."/>
            <person name="Frisvad J.C."/>
            <person name="Nielsen K.L."/>
        </authorList>
    </citation>
    <scope>NUCLEOTIDE SEQUENCE</scope>
    <source>
        <strain evidence="2">IBT 23319</strain>
    </source>
</reference>
<keyword evidence="3" id="KW-1185">Reference proteome</keyword>
<dbReference type="GeneID" id="81380200"/>
<dbReference type="AlphaFoldDB" id="A0A9W9PCS2"/>
<dbReference type="Pfam" id="PF00078">
    <property type="entry name" value="RVT_1"/>
    <property type="match status" value="1"/>
</dbReference>
<comment type="caution">
    <text evidence="2">The sequence shown here is derived from an EMBL/GenBank/DDBJ whole genome shotgun (WGS) entry which is preliminary data.</text>
</comment>
<dbReference type="OrthoDB" id="4368687at2759"/>
<dbReference type="SUPFAM" id="SSF56672">
    <property type="entry name" value="DNA/RNA polymerases"/>
    <property type="match status" value="1"/>
</dbReference>